<feature type="region of interest" description="Disordered" evidence="1">
    <location>
        <begin position="1"/>
        <end position="44"/>
    </location>
</feature>
<organism evidence="2 3">
    <name type="scientific">Musa troglodytarum</name>
    <name type="common">fe'i banana</name>
    <dbReference type="NCBI Taxonomy" id="320322"/>
    <lineage>
        <taxon>Eukaryota</taxon>
        <taxon>Viridiplantae</taxon>
        <taxon>Streptophyta</taxon>
        <taxon>Embryophyta</taxon>
        <taxon>Tracheophyta</taxon>
        <taxon>Spermatophyta</taxon>
        <taxon>Magnoliopsida</taxon>
        <taxon>Liliopsida</taxon>
        <taxon>Zingiberales</taxon>
        <taxon>Musaceae</taxon>
        <taxon>Musa</taxon>
    </lineage>
</organism>
<gene>
    <name evidence="2" type="ORF">MUK42_22662</name>
</gene>
<dbReference type="AlphaFoldDB" id="A0A9E7L739"/>
<evidence type="ECO:0000256" key="1">
    <source>
        <dbReference type="SAM" id="MobiDB-lite"/>
    </source>
</evidence>
<evidence type="ECO:0000313" key="2">
    <source>
        <dbReference type="EMBL" id="URE48323.1"/>
    </source>
</evidence>
<dbReference type="OrthoDB" id="784947at2759"/>
<proteinExistence type="predicted"/>
<feature type="region of interest" description="Disordered" evidence="1">
    <location>
        <begin position="204"/>
        <end position="224"/>
    </location>
</feature>
<feature type="compositionally biased region" description="Basic residues" evidence="1">
    <location>
        <begin position="282"/>
        <end position="291"/>
    </location>
</feature>
<dbReference type="Proteomes" id="UP001055439">
    <property type="component" value="Chromosome 9"/>
</dbReference>
<sequence length="521" mass="56519">MSYTLPSIGDSKRSGEEGRACSGNMGTKVGSDKEPSGGGDRTPGIVTARVKNQQPFMAPPTGHQVSDPFSRQSNAMIKAQSPDGPGHTVVATAHGTLVILPCRAACYCGMSVIAFEEDGPVPRQKNIKCLSIIGCLERARRMAFLLIASQPVTCSGTIGIRSKETLWNPPTRNDCHRLICRTPECFPQEYINAPYHLHQDDVPSKVDRQMSHDSRDTSPSRRGQVLDALPDAIRGAALQALLPDPIFVQEQEQGVIARGALAVAPYSNDATRRPPPHSARTQPRRPRGHGIKVKEGPCPEVTRSHLAGAPTGGSPRNDPRTKDPVATMEHYWRLFNDPGLLPPGVVATNPPPDLARQVQTLAGMIQAFIPPVPLSTPPPEVDPPSRLDPPAPVHLTSSALPTLPRTRQVPFEWQVLDDPSNHPAPEPNYASSTSGLMKARKAYQPILLNFRLPSLDAYDGVADPTKHVATFHAQMVLYDTISHDAKGTGLNLLNFLAYVRPKPSIALLLGLNQKDEEFRSC</sequence>
<evidence type="ECO:0000313" key="3">
    <source>
        <dbReference type="Proteomes" id="UP001055439"/>
    </source>
</evidence>
<feature type="compositionally biased region" description="Basic and acidic residues" evidence="1">
    <location>
        <begin position="204"/>
        <end position="219"/>
    </location>
</feature>
<reference evidence="2" key="1">
    <citation type="submission" date="2022-05" db="EMBL/GenBank/DDBJ databases">
        <title>The Musa troglodytarum L. genome provides insights into the mechanism of non-climacteric behaviour and enrichment of carotenoids.</title>
        <authorList>
            <person name="Wang J."/>
        </authorList>
    </citation>
    <scope>NUCLEOTIDE SEQUENCE</scope>
    <source>
        <tissue evidence="2">Leaf</tissue>
    </source>
</reference>
<accession>A0A9E7L739</accession>
<name>A0A9E7L739_9LILI</name>
<keyword evidence="3" id="KW-1185">Reference proteome</keyword>
<dbReference type="EMBL" id="CP097511">
    <property type="protein sequence ID" value="URE48323.1"/>
    <property type="molecule type" value="Genomic_DNA"/>
</dbReference>
<protein>
    <submittedName>
        <fullName evidence="2">Uncharacterized protein</fullName>
    </submittedName>
</protein>
<feature type="region of interest" description="Disordered" evidence="1">
    <location>
        <begin position="267"/>
        <end position="323"/>
    </location>
</feature>
<feature type="compositionally biased region" description="Basic and acidic residues" evidence="1">
    <location>
        <begin position="10"/>
        <end position="19"/>
    </location>
</feature>